<evidence type="ECO:0000313" key="2">
    <source>
        <dbReference type="EMBL" id="CDG17691.1"/>
    </source>
</evidence>
<keyword evidence="5" id="KW-1185">Reference proteome</keyword>
<accession>A0A068QST5</accession>
<dbReference type="OrthoDB" id="6447792at2"/>
<dbReference type="KEGG" id="xdo:XDD1_1992"/>
<evidence type="ECO:0000313" key="5">
    <source>
        <dbReference type="Proteomes" id="UP000324170"/>
    </source>
</evidence>
<dbReference type="EMBL" id="VNHN01000011">
    <property type="protein sequence ID" value="TYP11621.1"/>
    <property type="molecule type" value="Genomic_DNA"/>
</dbReference>
<dbReference type="HOGENOM" id="CLU_2866829_0_0_6"/>
<reference evidence="3 5" key="2">
    <citation type="submission" date="2019-07" db="EMBL/GenBank/DDBJ databases">
        <title>Genomic Encyclopedia of Type Strains, Phase I: the one thousand microbial genomes (KMG-I) project.</title>
        <authorList>
            <person name="Kyrpides N."/>
        </authorList>
    </citation>
    <scope>NUCLEOTIDE SEQUENCE [LARGE SCALE GENOMIC DNA]</scope>
    <source>
        <strain evidence="3 5">DSM 17909</strain>
    </source>
</reference>
<evidence type="ECO:0000313" key="4">
    <source>
        <dbReference type="Proteomes" id="UP000032721"/>
    </source>
</evidence>
<dbReference type="Proteomes" id="UP000324170">
    <property type="component" value="Unassembled WGS sequence"/>
</dbReference>
<dbReference type="EMBL" id="FO704550">
    <property type="protein sequence ID" value="CDG17691.1"/>
    <property type="molecule type" value="Genomic_DNA"/>
</dbReference>
<gene>
    <name evidence="3" type="ORF">LY16_00978</name>
    <name evidence="2" type="ORF">XDD1_1992</name>
</gene>
<dbReference type="Proteomes" id="UP000032721">
    <property type="component" value="Chromosome"/>
</dbReference>
<protein>
    <submittedName>
        <fullName evidence="2">Uncharacterized protein</fullName>
    </submittedName>
</protein>
<dbReference type="RefSeq" id="WP_045970559.1">
    <property type="nucleotide sequence ID" value="NZ_CAWMED010000001.1"/>
</dbReference>
<evidence type="ECO:0000313" key="3">
    <source>
        <dbReference type="EMBL" id="TYP11621.1"/>
    </source>
</evidence>
<feature type="signal peptide" evidence="1">
    <location>
        <begin position="1"/>
        <end position="22"/>
    </location>
</feature>
<reference evidence="2 4" key="1">
    <citation type="submission" date="2013-07" db="EMBL/GenBank/DDBJ databases">
        <authorList>
            <person name="Genoscope - CEA"/>
        </authorList>
    </citation>
    <scope>NUCLEOTIDE SEQUENCE [LARGE SCALE GENOMIC DNA]</scope>
    <source>
        <strain evidence="2">FRM16</strain>
        <strain evidence="4">FRM16 / DSM 17909</strain>
    </source>
</reference>
<feature type="chain" id="PRO_5001652098" evidence="1">
    <location>
        <begin position="23"/>
        <end position="60"/>
    </location>
</feature>
<organism evidence="2 4">
    <name type="scientific">Xenorhabdus doucetiae</name>
    <dbReference type="NCBI Taxonomy" id="351671"/>
    <lineage>
        <taxon>Bacteria</taxon>
        <taxon>Pseudomonadati</taxon>
        <taxon>Pseudomonadota</taxon>
        <taxon>Gammaproteobacteria</taxon>
        <taxon>Enterobacterales</taxon>
        <taxon>Morganellaceae</taxon>
        <taxon>Xenorhabdus</taxon>
    </lineage>
</organism>
<sequence>MNRKLAACMLSLILGTIITANANAFVAGLFGGDVGKDLVALCNLIPDGSTALKIAKTACL</sequence>
<proteinExistence type="predicted"/>
<dbReference type="AlphaFoldDB" id="A0A068QST5"/>
<evidence type="ECO:0000256" key="1">
    <source>
        <dbReference type="SAM" id="SignalP"/>
    </source>
</evidence>
<name>A0A068QST5_9GAMM</name>
<keyword evidence="1" id="KW-0732">Signal</keyword>